<name>R8BG76_PHAM7</name>
<dbReference type="KEGG" id="tmn:UCRPA7_6129"/>
<dbReference type="eggNOG" id="ENOG502SF5R">
    <property type="taxonomic scope" value="Eukaryota"/>
</dbReference>
<evidence type="ECO:0000256" key="1">
    <source>
        <dbReference type="ARBA" id="ARBA00004141"/>
    </source>
</evidence>
<dbReference type="HOGENOM" id="CLU_105974_2_1_1"/>
<evidence type="ECO:0000313" key="8">
    <source>
        <dbReference type="Proteomes" id="UP000014074"/>
    </source>
</evidence>
<keyword evidence="4 6" id="KW-0472">Membrane</keyword>
<dbReference type="InterPro" id="IPR013901">
    <property type="entry name" value="Anthrone_oxy"/>
</dbReference>
<dbReference type="Pfam" id="PF08592">
    <property type="entry name" value="Anthrone_oxy"/>
    <property type="match status" value="1"/>
</dbReference>
<dbReference type="Proteomes" id="UP000014074">
    <property type="component" value="Unassembled WGS sequence"/>
</dbReference>
<gene>
    <name evidence="7" type="ORF">UCRPA7_6129</name>
</gene>
<evidence type="ECO:0000256" key="6">
    <source>
        <dbReference type="SAM" id="Phobius"/>
    </source>
</evidence>
<protein>
    <submittedName>
        <fullName evidence="7">Putative duf1772 domain containing protein</fullName>
    </submittedName>
</protein>
<dbReference type="GO" id="GO:0016020">
    <property type="term" value="C:membrane"/>
    <property type="evidence" value="ECO:0007669"/>
    <property type="project" value="UniProtKB-SubCell"/>
</dbReference>
<comment type="subcellular location">
    <subcellularLocation>
        <location evidence="1">Membrane</location>
        <topology evidence="1">Multi-pass membrane protein</topology>
    </subcellularLocation>
</comment>
<comment type="similarity">
    <text evidence="5">Belongs to the anthrone oxygenase family.</text>
</comment>
<dbReference type="PANTHER" id="PTHR35042:SF1">
    <property type="entry name" value="DUF1772-DOMAIN-CONTAINING PROTEIN"/>
    <property type="match status" value="1"/>
</dbReference>
<dbReference type="AlphaFoldDB" id="R8BG76"/>
<evidence type="ECO:0000313" key="7">
    <source>
        <dbReference type="EMBL" id="EON98299.1"/>
    </source>
</evidence>
<keyword evidence="3 6" id="KW-1133">Transmembrane helix</keyword>
<dbReference type="PANTHER" id="PTHR35042">
    <property type="entry name" value="ANTHRONE OXYGENASE ENCC"/>
    <property type="match status" value="1"/>
</dbReference>
<sequence length="164" mass="17705">MPSESATVRAAQTASILVSTLAGGANLALSFFVIPRLLESPTPLMLRQWANSFNVTKKVFPVLGHLAGLNFFYLAYKTKSRLFLTAGLLCASNTPYTLAVLMPTNRKLFAKVDEMRSMGATDEVVEIGAREETAKYLVDHWGILNLPRGLLLAAAGAVGLYASL</sequence>
<evidence type="ECO:0000256" key="4">
    <source>
        <dbReference type="ARBA" id="ARBA00023136"/>
    </source>
</evidence>
<dbReference type="GeneID" id="19326753"/>
<feature type="transmembrane region" description="Helical" evidence="6">
    <location>
        <begin position="59"/>
        <end position="76"/>
    </location>
</feature>
<evidence type="ECO:0000256" key="2">
    <source>
        <dbReference type="ARBA" id="ARBA00022692"/>
    </source>
</evidence>
<proteinExistence type="inferred from homology"/>
<accession>R8BG76</accession>
<dbReference type="OrthoDB" id="5954308at2759"/>
<dbReference type="RefSeq" id="XP_007916860.1">
    <property type="nucleotide sequence ID" value="XM_007918669.1"/>
</dbReference>
<organism evidence="7 8">
    <name type="scientific">Phaeoacremonium minimum (strain UCR-PA7)</name>
    <name type="common">Esca disease fungus</name>
    <name type="synonym">Togninia minima</name>
    <dbReference type="NCBI Taxonomy" id="1286976"/>
    <lineage>
        <taxon>Eukaryota</taxon>
        <taxon>Fungi</taxon>
        <taxon>Dikarya</taxon>
        <taxon>Ascomycota</taxon>
        <taxon>Pezizomycotina</taxon>
        <taxon>Sordariomycetes</taxon>
        <taxon>Sordariomycetidae</taxon>
        <taxon>Togniniales</taxon>
        <taxon>Togniniaceae</taxon>
        <taxon>Phaeoacremonium</taxon>
    </lineage>
</organism>
<evidence type="ECO:0000256" key="5">
    <source>
        <dbReference type="ARBA" id="ARBA00034313"/>
    </source>
</evidence>
<keyword evidence="2 6" id="KW-0812">Transmembrane</keyword>
<keyword evidence="8" id="KW-1185">Reference proteome</keyword>
<feature type="transmembrane region" description="Helical" evidence="6">
    <location>
        <begin position="16"/>
        <end position="38"/>
    </location>
</feature>
<reference evidence="8" key="1">
    <citation type="journal article" date="2013" name="Genome Announc.">
        <title>Draft genome sequence of the ascomycete Phaeoacremonium aleophilum strain UCR-PA7, a causal agent of the esca disease complex in grapevines.</title>
        <authorList>
            <person name="Blanco-Ulate B."/>
            <person name="Rolshausen P."/>
            <person name="Cantu D."/>
        </authorList>
    </citation>
    <scope>NUCLEOTIDE SEQUENCE [LARGE SCALE GENOMIC DNA]</scope>
    <source>
        <strain evidence="8">UCR-PA7</strain>
    </source>
</reference>
<evidence type="ECO:0000256" key="3">
    <source>
        <dbReference type="ARBA" id="ARBA00022989"/>
    </source>
</evidence>
<dbReference type="EMBL" id="KB933222">
    <property type="protein sequence ID" value="EON98299.1"/>
    <property type="molecule type" value="Genomic_DNA"/>
</dbReference>